<evidence type="ECO:0000313" key="2">
    <source>
        <dbReference type="EMBL" id="KLU20252.1"/>
    </source>
</evidence>
<dbReference type="Pfam" id="PF01850">
    <property type="entry name" value="PIN"/>
    <property type="match status" value="1"/>
</dbReference>
<reference evidence="2 3" key="1">
    <citation type="journal article" date="2015" name="Genome Announc.">
        <title>Draft Genome Sequence of Burkholderia sp. Strain PML1(12), an Ectomycorrhizosphere-Inhabiting Bacterium with Effective Mineral-Weathering Ability.</title>
        <authorList>
            <person name="Uroz S."/>
            <person name="Oger P."/>
        </authorList>
    </citation>
    <scope>NUCLEOTIDE SEQUENCE [LARGE SCALE GENOMIC DNA]</scope>
    <source>
        <strain evidence="3">PML1(12)</strain>
    </source>
</reference>
<dbReference type="InterPro" id="IPR002716">
    <property type="entry name" value="PIN_dom"/>
</dbReference>
<dbReference type="PATRIC" id="fig|908627.4.peg.9508"/>
<organism evidence="2 3">
    <name type="scientific">Caballeronia mineralivorans PML1(12)</name>
    <dbReference type="NCBI Taxonomy" id="908627"/>
    <lineage>
        <taxon>Bacteria</taxon>
        <taxon>Pseudomonadati</taxon>
        <taxon>Pseudomonadota</taxon>
        <taxon>Betaproteobacteria</taxon>
        <taxon>Burkholderiales</taxon>
        <taxon>Burkholderiaceae</taxon>
        <taxon>Caballeronia</taxon>
    </lineage>
</organism>
<dbReference type="AlphaFoldDB" id="A0A0J1CHX1"/>
<dbReference type="EMBL" id="AEJF01000261">
    <property type="protein sequence ID" value="KLU20252.1"/>
    <property type="molecule type" value="Genomic_DNA"/>
</dbReference>
<keyword evidence="3" id="KW-1185">Reference proteome</keyword>
<feature type="domain" description="PIN" evidence="1">
    <location>
        <begin position="4"/>
        <end position="114"/>
    </location>
</feature>
<dbReference type="RefSeq" id="WP_047898217.1">
    <property type="nucleotide sequence ID" value="NZ_AEJF01000261.1"/>
</dbReference>
<dbReference type="Proteomes" id="UP000035963">
    <property type="component" value="Unassembled WGS sequence"/>
</dbReference>
<dbReference type="SUPFAM" id="SSF88723">
    <property type="entry name" value="PIN domain-like"/>
    <property type="match status" value="1"/>
</dbReference>
<gene>
    <name evidence="2" type="ORF">EOS_42295</name>
</gene>
<dbReference type="InterPro" id="IPR029060">
    <property type="entry name" value="PIN-like_dom_sf"/>
</dbReference>
<name>A0A0J1CHX1_9BURK</name>
<comment type="caution">
    <text evidence="2">The sequence shown here is derived from an EMBL/GenBank/DDBJ whole genome shotgun (WGS) entry which is preliminary data.</text>
</comment>
<evidence type="ECO:0000313" key="3">
    <source>
        <dbReference type="Proteomes" id="UP000035963"/>
    </source>
</evidence>
<protein>
    <submittedName>
        <fullName evidence="2">Pilus assembly protein</fullName>
    </submittedName>
</protein>
<accession>A0A0J1CHX1</accession>
<sequence>MTKVFLDSNVALYLLSGDAVKADRAEGLMADGGVISVQVLNEIANVTRRKLAMSWLETNDVLDAVRAVCTTEPLTVETHDTGRRLSERYGLSVYDSMIAAAALLAECEVLYSEDMHDGLVIDARLRIVNPFAITGL</sequence>
<dbReference type="CDD" id="cd18692">
    <property type="entry name" value="PIN_VapC-like"/>
    <property type="match status" value="1"/>
</dbReference>
<evidence type="ECO:0000259" key="1">
    <source>
        <dbReference type="Pfam" id="PF01850"/>
    </source>
</evidence>
<dbReference type="Gene3D" id="3.40.50.1010">
    <property type="entry name" value="5'-nuclease"/>
    <property type="match status" value="1"/>
</dbReference>
<proteinExistence type="predicted"/>